<evidence type="ECO:0000313" key="2">
    <source>
        <dbReference type="Proteomes" id="UP000049222"/>
    </source>
</evidence>
<proteinExistence type="predicted"/>
<dbReference type="AlphaFoldDB" id="A0A0M6YJM4"/>
<dbReference type="RefSeq" id="WP_055085440.1">
    <property type="nucleotide sequence ID" value="NZ_CXSU01000012.1"/>
</dbReference>
<dbReference type="STRING" id="420998.JDO7802_02168"/>
<organism evidence="1 2">
    <name type="scientific">Jannaschia donghaensis</name>
    <dbReference type="NCBI Taxonomy" id="420998"/>
    <lineage>
        <taxon>Bacteria</taxon>
        <taxon>Pseudomonadati</taxon>
        <taxon>Pseudomonadota</taxon>
        <taxon>Alphaproteobacteria</taxon>
        <taxon>Rhodobacterales</taxon>
        <taxon>Roseobacteraceae</taxon>
        <taxon>Jannaschia</taxon>
    </lineage>
</organism>
<keyword evidence="2" id="KW-1185">Reference proteome</keyword>
<accession>A0A0M6YJM4</accession>
<evidence type="ECO:0000313" key="1">
    <source>
        <dbReference type="EMBL" id="CTQ50150.1"/>
    </source>
</evidence>
<dbReference type="Proteomes" id="UP000049222">
    <property type="component" value="Unassembled WGS sequence"/>
</dbReference>
<sequence>MHRVAAFDCVVRTGTIAVAGNTISTIFRAAAERDAKTAGSISVSGCLLAIDRGVRPTATAWAEGLYERGPMKRHFLLAGHTLGGAGV</sequence>
<gene>
    <name evidence="1" type="ORF">JDO7802_02168</name>
</gene>
<name>A0A0M6YJM4_9RHOB</name>
<reference evidence="1 2" key="1">
    <citation type="submission" date="2015-07" db="EMBL/GenBank/DDBJ databases">
        <authorList>
            <person name="Noorani M."/>
        </authorList>
    </citation>
    <scope>NUCLEOTIDE SEQUENCE [LARGE SCALE GENOMIC DNA]</scope>
    <source>
        <strain evidence="1 2">CECT 7802</strain>
    </source>
</reference>
<protein>
    <submittedName>
        <fullName evidence="1">Uncharacterized protein</fullName>
    </submittedName>
</protein>
<dbReference type="EMBL" id="CXSU01000012">
    <property type="protein sequence ID" value="CTQ50150.1"/>
    <property type="molecule type" value="Genomic_DNA"/>
</dbReference>